<dbReference type="AlphaFoldDB" id="A0A5P1E8G8"/>
<name>A0A5P1E8G8_ASPOF</name>
<organism evidence="1 2">
    <name type="scientific">Asparagus officinalis</name>
    <name type="common">Garden asparagus</name>
    <dbReference type="NCBI Taxonomy" id="4686"/>
    <lineage>
        <taxon>Eukaryota</taxon>
        <taxon>Viridiplantae</taxon>
        <taxon>Streptophyta</taxon>
        <taxon>Embryophyta</taxon>
        <taxon>Tracheophyta</taxon>
        <taxon>Spermatophyta</taxon>
        <taxon>Magnoliopsida</taxon>
        <taxon>Liliopsida</taxon>
        <taxon>Asparagales</taxon>
        <taxon>Asparagaceae</taxon>
        <taxon>Asparagoideae</taxon>
        <taxon>Asparagus</taxon>
    </lineage>
</organism>
<gene>
    <name evidence="1" type="ORF">A4U43_C07F1470</name>
</gene>
<reference evidence="2" key="1">
    <citation type="journal article" date="2017" name="Nat. Commun.">
        <title>The asparagus genome sheds light on the origin and evolution of a young Y chromosome.</title>
        <authorList>
            <person name="Harkess A."/>
            <person name="Zhou J."/>
            <person name="Xu C."/>
            <person name="Bowers J.E."/>
            <person name="Van der Hulst R."/>
            <person name="Ayyampalayam S."/>
            <person name="Mercati F."/>
            <person name="Riccardi P."/>
            <person name="McKain M.R."/>
            <person name="Kakrana A."/>
            <person name="Tang H."/>
            <person name="Ray J."/>
            <person name="Groenendijk J."/>
            <person name="Arikit S."/>
            <person name="Mathioni S.M."/>
            <person name="Nakano M."/>
            <person name="Shan H."/>
            <person name="Telgmann-Rauber A."/>
            <person name="Kanno A."/>
            <person name="Yue Z."/>
            <person name="Chen H."/>
            <person name="Li W."/>
            <person name="Chen Y."/>
            <person name="Xu X."/>
            <person name="Zhang Y."/>
            <person name="Luo S."/>
            <person name="Chen H."/>
            <person name="Gao J."/>
            <person name="Mao Z."/>
            <person name="Pires J.C."/>
            <person name="Luo M."/>
            <person name="Kudrna D."/>
            <person name="Wing R.A."/>
            <person name="Meyers B.C."/>
            <person name="Yi K."/>
            <person name="Kong H."/>
            <person name="Lavrijsen P."/>
            <person name="Sunseri F."/>
            <person name="Falavigna A."/>
            <person name="Ye Y."/>
            <person name="Leebens-Mack J.H."/>
            <person name="Chen G."/>
        </authorList>
    </citation>
    <scope>NUCLEOTIDE SEQUENCE [LARGE SCALE GENOMIC DNA]</scope>
    <source>
        <strain evidence="2">cv. DH0086</strain>
    </source>
</reference>
<dbReference type="Proteomes" id="UP000243459">
    <property type="component" value="Chromosome 7"/>
</dbReference>
<sequence length="147" mass="15673">MAQGTYFSKGCHEGSGGVVRESKALSNACINESCSSMMAITQSMLVLFVRMLSPVWSLVDRKGTVKEVHGSSSRQLRVQFRNVGKHLDTAWGVKHLCALSQTLLLQAPTKDPGDCLVRGDCNCMANIGLHATAVVVIVAIRGLVASG</sequence>
<keyword evidence="2" id="KW-1185">Reference proteome</keyword>
<proteinExistence type="predicted"/>
<evidence type="ECO:0000313" key="1">
    <source>
        <dbReference type="EMBL" id="ONK62206.1"/>
    </source>
</evidence>
<evidence type="ECO:0000313" key="2">
    <source>
        <dbReference type="Proteomes" id="UP000243459"/>
    </source>
</evidence>
<dbReference type="EMBL" id="CM007387">
    <property type="protein sequence ID" value="ONK62206.1"/>
    <property type="molecule type" value="Genomic_DNA"/>
</dbReference>
<dbReference type="Gramene" id="ONK62206">
    <property type="protein sequence ID" value="ONK62206"/>
    <property type="gene ID" value="A4U43_C07F1470"/>
</dbReference>
<accession>A0A5P1E8G8</accession>
<protein>
    <submittedName>
        <fullName evidence="1">Uncharacterized protein</fullName>
    </submittedName>
</protein>